<evidence type="ECO:0000313" key="2">
    <source>
        <dbReference type="Proteomes" id="UP001320706"/>
    </source>
</evidence>
<evidence type="ECO:0000313" key="1">
    <source>
        <dbReference type="EMBL" id="KAK8202175.1"/>
    </source>
</evidence>
<dbReference type="EMBL" id="JAMKPW020000033">
    <property type="protein sequence ID" value="KAK8202175.1"/>
    <property type="molecule type" value="Genomic_DNA"/>
</dbReference>
<dbReference type="Proteomes" id="UP001320706">
    <property type="component" value="Unassembled WGS sequence"/>
</dbReference>
<sequence>MLEDDTEAVFQGQAEIDEIGARAGTSNRRDSEDSTGENDVVAARGAIDSHLQKPATEEDPLLPRSNDVRHSHISVDDGNRRGSTTYEGTKDFDHLPWYKRPSIYWMLAPFFLMTLAFGGIIAPRLNLFLNLICREYMSEQRALDPGFTFAPILYDGRDNDQCRIPEVQSRVARFTLYGNLIAGLLSAITSPKLGALSDRYGRKKVIMITSCGTIAGEILTICAASNPETFKVNWILIGFALDGLCGSFIVAMAISNAYATDCTPPALRNVAFGYFHACLFTGVAIGPILAGLIVKATGWTLSMFYVALGIHVFFIFFIGCIVPESLSKRRQHVARRKHAEEKSAAGPSADWINQLRAINLFQPLKILWPRGEGSSPALRRNLVALAAVDTMMFGVQMGSMTVIIIYANYQFGWGTFESSMFMSVTNSCRVICLVLLLPLVTRLVRGRNSHLRAKNSGSDSFDLSVIRTAVFFDCLGYIGYTLARTGPTMIMSGALASVGGIGSPTLQAALTKHVPADRTGQLLGATGLLHALARVVAPTVFNAIYAATVGQFTQTVFVCLTATFAVAFVVSWGVRPHVYLDDPGSGPPQRGDEGDREVGEAVGT</sequence>
<organism evidence="1 2">
    <name type="scientific">Zalaria obscura</name>
    <dbReference type="NCBI Taxonomy" id="2024903"/>
    <lineage>
        <taxon>Eukaryota</taxon>
        <taxon>Fungi</taxon>
        <taxon>Dikarya</taxon>
        <taxon>Ascomycota</taxon>
        <taxon>Pezizomycotina</taxon>
        <taxon>Dothideomycetes</taxon>
        <taxon>Dothideomycetidae</taxon>
        <taxon>Dothideales</taxon>
        <taxon>Zalariaceae</taxon>
        <taxon>Zalaria</taxon>
    </lineage>
</organism>
<comment type="caution">
    <text evidence="1">The sequence shown here is derived from an EMBL/GenBank/DDBJ whole genome shotgun (WGS) entry which is preliminary data.</text>
</comment>
<name>A0ACC3SAJ4_9PEZI</name>
<proteinExistence type="predicted"/>
<keyword evidence="2" id="KW-1185">Reference proteome</keyword>
<gene>
    <name evidence="1" type="ORF">M8818_005701</name>
</gene>
<reference evidence="1" key="1">
    <citation type="submission" date="2024-02" db="EMBL/GenBank/DDBJ databases">
        <title>Metagenome Assembled Genome of Zalaria obscura JY119.</title>
        <authorList>
            <person name="Vighnesh L."/>
            <person name="Jagadeeshwari U."/>
            <person name="Venkata Ramana C."/>
            <person name="Sasikala C."/>
        </authorList>
    </citation>
    <scope>NUCLEOTIDE SEQUENCE</scope>
    <source>
        <strain evidence="1">JY119</strain>
    </source>
</reference>
<protein>
    <submittedName>
        <fullName evidence="1">Uncharacterized protein</fullName>
    </submittedName>
</protein>
<accession>A0ACC3SAJ4</accession>